<dbReference type="SUPFAM" id="SSF46689">
    <property type="entry name" value="Homeodomain-like"/>
    <property type="match status" value="1"/>
</dbReference>
<dbReference type="SUPFAM" id="SSF48498">
    <property type="entry name" value="Tetracyclin repressor-like, C-terminal domain"/>
    <property type="match status" value="1"/>
</dbReference>
<dbReference type="Pfam" id="PF00440">
    <property type="entry name" value="TetR_N"/>
    <property type="match status" value="1"/>
</dbReference>
<proteinExistence type="predicted"/>
<comment type="caution">
    <text evidence="5">The sequence shown here is derived from an EMBL/GenBank/DDBJ whole genome shotgun (WGS) entry which is preliminary data.</text>
</comment>
<reference evidence="5 6" key="1">
    <citation type="submission" date="2012-08" db="EMBL/GenBank/DDBJ databases">
        <title>Whole genome shotgun sequence of Gordonia rubripertincta NBRC 101908.</title>
        <authorList>
            <person name="Takarada H."/>
            <person name="Hosoyama A."/>
            <person name="Tsuchikane K."/>
            <person name="Katsumata H."/>
            <person name="Baba S."/>
            <person name="Ohji S."/>
            <person name="Yamazaki S."/>
            <person name="Fujita N."/>
        </authorList>
    </citation>
    <scope>NUCLEOTIDE SEQUENCE [LARGE SCALE GENOMIC DNA]</scope>
    <source>
        <strain evidence="5 6">NBRC 101908</strain>
    </source>
</reference>
<gene>
    <name evidence="5" type="ORF">GORBP_114_00360</name>
</gene>
<dbReference type="PANTHER" id="PTHR30055">
    <property type="entry name" value="HTH-TYPE TRANSCRIPTIONAL REGULATOR RUTR"/>
    <property type="match status" value="1"/>
</dbReference>
<dbReference type="PANTHER" id="PTHR30055:SF237">
    <property type="entry name" value="TRANSCRIPTIONAL REPRESSOR MCE3R"/>
    <property type="match status" value="1"/>
</dbReference>
<evidence type="ECO:0000256" key="1">
    <source>
        <dbReference type="ARBA" id="ARBA00023125"/>
    </source>
</evidence>
<evidence type="ECO:0000313" key="5">
    <source>
        <dbReference type="EMBL" id="GAB87842.1"/>
    </source>
</evidence>
<dbReference type="InterPro" id="IPR050109">
    <property type="entry name" value="HTH-type_TetR-like_transc_reg"/>
</dbReference>
<dbReference type="EMBL" id="BAHB01000114">
    <property type="protein sequence ID" value="GAB87842.1"/>
    <property type="molecule type" value="Genomic_DNA"/>
</dbReference>
<dbReference type="Gene3D" id="1.10.260.40">
    <property type="entry name" value="lambda repressor-like DNA-binding domains"/>
    <property type="match status" value="1"/>
</dbReference>
<dbReference type="InterPro" id="IPR041490">
    <property type="entry name" value="KstR2_TetR_C"/>
</dbReference>
<feature type="domain" description="HTH cro/C1-type" evidence="3">
    <location>
        <begin position="21"/>
        <end position="75"/>
    </location>
</feature>
<name>A0ABQ0I017_GORRU</name>
<dbReference type="Proteomes" id="UP000010744">
    <property type="component" value="Unassembled WGS sequence"/>
</dbReference>
<keyword evidence="6" id="KW-1185">Reference proteome</keyword>
<feature type="DNA-binding region" description="H-T-H motif" evidence="2">
    <location>
        <begin position="121"/>
        <end position="140"/>
    </location>
</feature>
<dbReference type="PRINTS" id="PR00455">
    <property type="entry name" value="HTHTETR"/>
</dbReference>
<dbReference type="Pfam" id="PF01381">
    <property type="entry name" value="HTH_3"/>
    <property type="match status" value="1"/>
</dbReference>
<dbReference type="SUPFAM" id="SSF47413">
    <property type="entry name" value="lambda repressor-like DNA-binding domains"/>
    <property type="match status" value="1"/>
</dbReference>
<dbReference type="InterPro" id="IPR009057">
    <property type="entry name" value="Homeodomain-like_sf"/>
</dbReference>
<organism evidence="5 6">
    <name type="scientific">Gordonia rubripertincta NBRC 101908</name>
    <dbReference type="NCBI Taxonomy" id="1077975"/>
    <lineage>
        <taxon>Bacteria</taxon>
        <taxon>Bacillati</taxon>
        <taxon>Actinomycetota</taxon>
        <taxon>Actinomycetes</taxon>
        <taxon>Mycobacteriales</taxon>
        <taxon>Gordoniaceae</taxon>
        <taxon>Gordonia</taxon>
    </lineage>
</organism>
<dbReference type="Pfam" id="PF17932">
    <property type="entry name" value="TetR_C_24"/>
    <property type="match status" value="1"/>
</dbReference>
<dbReference type="InterPro" id="IPR001647">
    <property type="entry name" value="HTH_TetR"/>
</dbReference>
<dbReference type="CDD" id="cd00093">
    <property type="entry name" value="HTH_XRE"/>
    <property type="match status" value="1"/>
</dbReference>
<sequence length="287" mass="30832">MAPHKLFSMVEQPVTDSGVAVRELRKQAGVTLRGLAAGIGVSVGTMSAIENGKVGLTVDRLRQIAQCLDVPVARFLEPPQPEKVETTADPTDWRVFAPLTLDPVLESAIDVFEELGYHGATMRLIAAGADISVAGIYHHYPSKQHLLVALVNIAHADLAQRLDAAGDGVDAVTAFANMVEALTLFHVERRALALVLAAELRRLEEPNRTHLQASMAQIEGRLLDTARRAAELGAFRSGDLSVATKAIVTMCLAVPTWTDDSGAAQGRRIAREYAELALAMVGHRADH</sequence>
<dbReference type="InterPro" id="IPR010982">
    <property type="entry name" value="Lambda_DNA-bd_dom_sf"/>
</dbReference>
<feature type="domain" description="HTH tetR-type" evidence="4">
    <location>
        <begin position="98"/>
        <end position="158"/>
    </location>
</feature>
<dbReference type="PROSITE" id="PS50943">
    <property type="entry name" value="HTH_CROC1"/>
    <property type="match status" value="1"/>
</dbReference>
<evidence type="ECO:0000313" key="6">
    <source>
        <dbReference type="Proteomes" id="UP000010744"/>
    </source>
</evidence>
<accession>A0ABQ0I017</accession>
<evidence type="ECO:0000259" key="4">
    <source>
        <dbReference type="PROSITE" id="PS50977"/>
    </source>
</evidence>
<keyword evidence="1 2" id="KW-0238">DNA-binding</keyword>
<dbReference type="SMART" id="SM00530">
    <property type="entry name" value="HTH_XRE"/>
    <property type="match status" value="1"/>
</dbReference>
<evidence type="ECO:0000259" key="3">
    <source>
        <dbReference type="PROSITE" id="PS50943"/>
    </source>
</evidence>
<dbReference type="Gene3D" id="1.10.357.10">
    <property type="entry name" value="Tetracycline Repressor, domain 2"/>
    <property type="match status" value="1"/>
</dbReference>
<dbReference type="InterPro" id="IPR001387">
    <property type="entry name" value="Cro/C1-type_HTH"/>
</dbReference>
<dbReference type="InterPro" id="IPR036271">
    <property type="entry name" value="Tet_transcr_reg_TetR-rel_C_sf"/>
</dbReference>
<protein>
    <submittedName>
        <fullName evidence="5">TetR family transcriptional regulator</fullName>
    </submittedName>
</protein>
<dbReference type="PROSITE" id="PS50977">
    <property type="entry name" value="HTH_TETR_2"/>
    <property type="match status" value="1"/>
</dbReference>
<evidence type="ECO:0000256" key="2">
    <source>
        <dbReference type="PROSITE-ProRule" id="PRU00335"/>
    </source>
</evidence>